<dbReference type="SUPFAM" id="SSF55729">
    <property type="entry name" value="Acyl-CoA N-acyltransferases (Nat)"/>
    <property type="match status" value="2"/>
</dbReference>
<gene>
    <name evidence="1" type="ORF">FOJ82_08165</name>
</gene>
<proteinExistence type="predicted"/>
<dbReference type="EMBL" id="VKKG01000002">
    <property type="protein sequence ID" value="TRY19060.1"/>
    <property type="molecule type" value="Genomic_DNA"/>
</dbReference>
<evidence type="ECO:0000313" key="2">
    <source>
        <dbReference type="Proteomes" id="UP000317638"/>
    </source>
</evidence>
<sequence>MTWITRFEQPASPTAPDAWPLQAEAEFWSDVLDEKLGSRDLAETVPLLFSQGTDPRYSTVVRLVASDVPSPGGIDECTGVAAVHLPCADNLDVAEVSCVVRRGRRGEGIGGALHEAALRVGRAHGREKFWAFTVEPPQLAAGVATLPTQSGEGMVDATSRESRFLSDRGYRLMLVERTAMLTLLSVEDRVRARDEVRARTTRAYECLTFSGTVPEELLDAVATLNFHMSTDVPTGGVDMSEVWDADRVRAMDHERELAARDQLVTLVRRVDTGEFVGLTRLLKDRSVAAIAHQWETIVVKEHRGHGLGMLAKVTNHAALASTWPSVARISTGNAVQNEHMLAINDALGFETHGREGFWVMDDGAQS</sequence>
<name>A0A553K2X6_9ACTN</name>
<dbReference type="InterPro" id="IPR016181">
    <property type="entry name" value="Acyl_CoA_acyltransferase"/>
</dbReference>
<organism evidence="1 2">
    <name type="scientific">Tessaracoccus rhinocerotis</name>
    <dbReference type="NCBI Taxonomy" id="1689449"/>
    <lineage>
        <taxon>Bacteria</taxon>
        <taxon>Bacillati</taxon>
        <taxon>Actinomycetota</taxon>
        <taxon>Actinomycetes</taxon>
        <taxon>Propionibacteriales</taxon>
        <taxon>Propionibacteriaceae</taxon>
        <taxon>Tessaracoccus</taxon>
    </lineage>
</organism>
<dbReference type="RefSeq" id="WP_143937952.1">
    <property type="nucleotide sequence ID" value="NZ_VKKG01000002.1"/>
</dbReference>
<keyword evidence="2" id="KW-1185">Reference proteome</keyword>
<evidence type="ECO:0000313" key="1">
    <source>
        <dbReference type="EMBL" id="TRY19060.1"/>
    </source>
</evidence>
<dbReference type="AlphaFoldDB" id="A0A553K2X6"/>
<dbReference type="OrthoDB" id="4119890at2"/>
<evidence type="ECO:0008006" key="3">
    <source>
        <dbReference type="Google" id="ProtNLM"/>
    </source>
</evidence>
<accession>A0A553K2X6</accession>
<protein>
    <recommendedName>
        <fullName evidence="3">GNAT family N-acetyltransferase</fullName>
    </recommendedName>
</protein>
<dbReference type="Gene3D" id="3.40.630.30">
    <property type="match status" value="1"/>
</dbReference>
<dbReference type="Proteomes" id="UP000317638">
    <property type="component" value="Unassembled WGS sequence"/>
</dbReference>
<comment type="caution">
    <text evidence="1">The sequence shown here is derived from an EMBL/GenBank/DDBJ whole genome shotgun (WGS) entry which is preliminary data.</text>
</comment>
<reference evidence="1 2" key="1">
    <citation type="submission" date="2019-07" db="EMBL/GenBank/DDBJ databases">
        <authorList>
            <person name="Zhou L.-Y."/>
        </authorList>
    </citation>
    <scope>NUCLEOTIDE SEQUENCE [LARGE SCALE GENOMIC DNA]</scope>
    <source>
        <strain evidence="1 2">YIM 101269</strain>
    </source>
</reference>